<dbReference type="PANTHER" id="PTHR22835">
    <property type="entry name" value="ZINC FINGER FYVE DOMAIN CONTAINING PROTEIN"/>
    <property type="match status" value="1"/>
</dbReference>
<keyword evidence="6" id="KW-1185">Reference proteome</keyword>
<comment type="similarity">
    <text evidence="1">Belongs to the 'GDSL' lipolytic enzyme family.</text>
</comment>
<comment type="caution">
    <text evidence="5">The sequence shown here is derived from an EMBL/GenBank/DDBJ whole genome shotgun (WGS) entry which is preliminary data.</text>
</comment>
<dbReference type="CDD" id="cd01837">
    <property type="entry name" value="SGNH_plant_lipase_like"/>
    <property type="match status" value="1"/>
</dbReference>
<accession>A0AAN9X6G9</accession>
<reference evidence="5 6" key="1">
    <citation type="submission" date="2024-01" db="EMBL/GenBank/DDBJ databases">
        <title>The genomes of 5 underutilized Papilionoideae crops provide insights into root nodulation and disease resistanc.</title>
        <authorList>
            <person name="Jiang F."/>
        </authorList>
    </citation>
    <scope>NUCLEOTIDE SEQUENCE [LARGE SCALE GENOMIC DNA]</scope>
    <source>
        <strain evidence="5">DUOXIRENSHENG_FW03</strain>
        <tissue evidence="5">Leaves</tissue>
    </source>
</reference>
<dbReference type="AlphaFoldDB" id="A0AAN9X6G9"/>
<gene>
    <name evidence="5" type="ORF">VNO78_30898</name>
</gene>
<dbReference type="EMBL" id="JAYMYS010000008">
    <property type="protein sequence ID" value="KAK7385185.1"/>
    <property type="molecule type" value="Genomic_DNA"/>
</dbReference>
<evidence type="ECO:0000313" key="5">
    <source>
        <dbReference type="EMBL" id="KAK7385185.1"/>
    </source>
</evidence>
<evidence type="ECO:0000256" key="4">
    <source>
        <dbReference type="ARBA" id="ARBA00023180"/>
    </source>
</evidence>
<evidence type="ECO:0000256" key="1">
    <source>
        <dbReference type="ARBA" id="ARBA00008668"/>
    </source>
</evidence>
<name>A0AAN9X6G9_PSOTE</name>
<protein>
    <submittedName>
        <fullName evidence="5">Uncharacterized protein</fullName>
    </submittedName>
</protein>
<organism evidence="5 6">
    <name type="scientific">Psophocarpus tetragonolobus</name>
    <name type="common">Winged bean</name>
    <name type="synonym">Dolichos tetragonolobus</name>
    <dbReference type="NCBI Taxonomy" id="3891"/>
    <lineage>
        <taxon>Eukaryota</taxon>
        <taxon>Viridiplantae</taxon>
        <taxon>Streptophyta</taxon>
        <taxon>Embryophyta</taxon>
        <taxon>Tracheophyta</taxon>
        <taxon>Spermatophyta</taxon>
        <taxon>Magnoliopsida</taxon>
        <taxon>eudicotyledons</taxon>
        <taxon>Gunneridae</taxon>
        <taxon>Pentapetalae</taxon>
        <taxon>rosids</taxon>
        <taxon>fabids</taxon>
        <taxon>Fabales</taxon>
        <taxon>Fabaceae</taxon>
        <taxon>Papilionoideae</taxon>
        <taxon>50 kb inversion clade</taxon>
        <taxon>NPAAA clade</taxon>
        <taxon>indigoferoid/millettioid clade</taxon>
        <taxon>Phaseoleae</taxon>
        <taxon>Psophocarpus</taxon>
    </lineage>
</organism>
<evidence type="ECO:0000256" key="3">
    <source>
        <dbReference type="ARBA" id="ARBA00022801"/>
    </source>
</evidence>
<proteinExistence type="inferred from homology"/>
<dbReference type="SUPFAM" id="SSF52266">
    <property type="entry name" value="SGNH hydrolase"/>
    <property type="match status" value="1"/>
</dbReference>
<dbReference type="InterPro" id="IPR035669">
    <property type="entry name" value="SGNH_plant_lipase-like"/>
</dbReference>
<evidence type="ECO:0000313" key="6">
    <source>
        <dbReference type="Proteomes" id="UP001386955"/>
    </source>
</evidence>
<dbReference type="InterPro" id="IPR001087">
    <property type="entry name" value="GDSL"/>
</dbReference>
<keyword evidence="4" id="KW-0325">Glycoprotein</keyword>
<evidence type="ECO:0000256" key="2">
    <source>
        <dbReference type="ARBA" id="ARBA00022729"/>
    </source>
</evidence>
<dbReference type="InterPro" id="IPR036514">
    <property type="entry name" value="SGNH_hydro_sf"/>
</dbReference>
<dbReference type="Pfam" id="PF00657">
    <property type="entry name" value="Lipase_GDSL"/>
    <property type="match status" value="1"/>
</dbReference>
<keyword evidence="2" id="KW-0732">Signal</keyword>
<dbReference type="Proteomes" id="UP001386955">
    <property type="component" value="Unassembled WGS sequence"/>
</dbReference>
<dbReference type="GO" id="GO:0016788">
    <property type="term" value="F:hydrolase activity, acting on ester bonds"/>
    <property type="evidence" value="ECO:0007669"/>
    <property type="project" value="InterPro"/>
</dbReference>
<keyword evidence="3" id="KW-0378">Hydrolase</keyword>
<dbReference type="PANTHER" id="PTHR22835:SF621">
    <property type="entry name" value="GDSL ESTERASE_LIPASE ENOD8"/>
    <property type="match status" value="1"/>
</dbReference>
<sequence>MLVEIMAWNIREMVDERKCHTYPMFAPFSVEKGKPRNGTKRRGSVSLNRIVLSVAEVQRQRTESLTKFQIPLVSSFVLLSIVATILNPVTAAKQCDFPAIFSFGASNADTGGLAASFYPYSPKKPYGETYFNRSTGRYSDGRIILDFIAESFGIPFLSAYLDSLGTNFSHGANFAVGGSTIKTAGGSSPFSLGIQYSHFERLKNTSQFISSKGGVFATLMPKQEYFSEALYTFDMGQNDLTAGFMSNKTLQQVNASIPDIVQSFTSTIKNISNFGAKSFWIHNIGPLGCLSSILTNFRSAEKDNNGCAKAYNEVVQFFNQNLKEALAKLRKDIPLAAITYVDIYSAKYSLFSNPKKYGFELPHVACCGYGGEYNFNSSIGCGRTIKVNDTDKFVGSCERPSARVLWDGIHYTEAANKVVFDQISSGNFTDPPITLQMAC</sequence>
<dbReference type="Gene3D" id="3.40.50.1110">
    <property type="entry name" value="SGNH hydrolase"/>
    <property type="match status" value="1"/>
</dbReference>